<dbReference type="AlphaFoldDB" id="A0AAV4M0P8"/>
<organism evidence="1 2">
    <name type="scientific">Babesia caballi</name>
    <dbReference type="NCBI Taxonomy" id="5871"/>
    <lineage>
        <taxon>Eukaryota</taxon>
        <taxon>Sar</taxon>
        <taxon>Alveolata</taxon>
        <taxon>Apicomplexa</taxon>
        <taxon>Aconoidasida</taxon>
        <taxon>Piroplasmida</taxon>
        <taxon>Babesiidae</taxon>
        <taxon>Babesia</taxon>
    </lineage>
</organism>
<sequence>MRAGFCNGASTARRDLAEGHDVSVGNVLFVTFFELDLEVLAADVIPVHVLDRVERRVRVVVGNEAEAAVAPVGIALHSGTHDYAEALEMVVKVLVLPLGG</sequence>
<evidence type="ECO:0000313" key="1">
    <source>
        <dbReference type="EMBL" id="GIX65661.1"/>
    </source>
</evidence>
<dbReference type="RefSeq" id="XP_067717730.1">
    <property type="nucleotide sequence ID" value="XM_067861629.1"/>
</dbReference>
<reference evidence="1 2" key="1">
    <citation type="submission" date="2021-06" db="EMBL/GenBank/DDBJ databases">
        <title>Genome sequence of Babesia caballi.</title>
        <authorList>
            <person name="Yamagishi J."/>
            <person name="Kidaka T."/>
            <person name="Ochi A."/>
        </authorList>
    </citation>
    <scope>NUCLEOTIDE SEQUENCE [LARGE SCALE GENOMIC DNA]</scope>
    <source>
        <strain evidence="1">USDA-D6B2</strain>
    </source>
</reference>
<accession>A0AAV4M0P8</accession>
<gene>
    <name evidence="1" type="ORF">BcabD6B2_50960</name>
</gene>
<comment type="caution">
    <text evidence="1">The sequence shown here is derived from an EMBL/GenBank/DDBJ whole genome shotgun (WGS) entry which is preliminary data.</text>
</comment>
<protein>
    <submittedName>
        <fullName evidence="1">Beta-D-glucosyl crocetin beta-1,6-glucosyltransferase-like protein</fullName>
    </submittedName>
</protein>
<keyword evidence="2" id="KW-1185">Reference proteome</keyword>
<name>A0AAV4M0P8_BABCB</name>
<dbReference type="GeneID" id="94197142"/>
<evidence type="ECO:0000313" key="2">
    <source>
        <dbReference type="Proteomes" id="UP001497744"/>
    </source>
</evidence>
<proteinExistence type="predicted"/>
<dbReference type="Proteomes" id="UP001497744">
    <property type="component" value="Unassembled WGS sequence"/>
</dbReference>
<dbReference type="EMBL" id="BPLF01000005">
    <property type="protein sequence ID" value="GIX65661.1"/>
    <property type="molecule type" value="Genomic_DNA"/>
</dbReference>